<dbReference type="GO" id="GO:0006351">
    <property type="term" value="P:DNA-templated transcription"/>
    <property type="evidence" value="ECO:0007669"/>
    <property type="project" value="InterPro"/>
</dbReference>
<keyword evidence="5" id="KW-0804">Transcription</keyword>
<dbReference type="CDD" id="cd12148">
    <property type="entry name" value="fungal_TF_MHR"/>
    <property type="match status" value="1"/>
</dbReference>
<keyword evidence="3" id="KW-0805">Transcription regulation</keyword>
<feature type="compositionally biased region" description="Low complexity" evidence="7">
    <location>
        <begin position="97"/>
        <end position="120"/>
    </location>
</feature>
<dbReference type="SMART" id="SM00066">
    <property type="entry name" value="GAL4"/>
    <property type="match status" value="1"/>
</dbReference>
<keyword evidence="4" id="KW-0238">DNA-binding</keyword>
<evidence type="ECO:0000256" key="3">
    <source>
        <dbReference type="ARBA" id="ARBA00023015"/>
    </source>
</evidence>
<evidence type="ECO:0000259" key="8">
    <source>
        <dbReference type="PROSITE" id="PS50048"/>
    </source>
</evidence>
<evidence type="ECO:0000256" key="2">
    <source>
        <dbReference type="ARBA" id="ARBA00022723"/>
    </source>
</evidence>
<dbReference type="GO" id="GO:0005634">
    <property type="term" value="C:nucleus"/>
    <property type="evidence" value="ECO:0007669"/>
    <property type="project" value="UniProtKB-SubCell"/>
</dbReference>
<evidence type="ECO:0000313" key="10">
    <source>
        <dbReference type="Proteomes" id="UP000177622"/>
    </source>
</evidence>
<dbReference type="SMART" id="SM00906">
    <property type="entry name" value="Fungal_trans"/>
    <property type="match status" value="1"/>
</dbReference>
<gene>
    <name evidence="9" type="ORF">PENARI_c002G10961</name>
</gene>
<keyword evidence="10" id="KW-1185">Reference proteome</keyword>
<organism evidence="9 10">
    <name type="scientific">Penicillium arizonense</name>
    <dbReference type="NCBI Taxonomy" id="1835702"/>
    <lineage>
        <taxon>Eukaryota</taxon>
        <taxon>Fungi</taxon>
        <taxon>Dikarya</taxon>
        <taxon>Ascomycota</taxon>
        <taxon>Pezizomycotina</taxon>
        <taxon>Eurotiomycetes</taxon>
        <taxon>Eurotiomycetidae</taxon>
        <taxon>Eurotiales</taxon>
        <taxon>Aspergillaceae</taxon>
        <taxon>Penicillium</taxon>
    </lineage>
</organism>
<dbReference type="CDD" id="cd00067">
    <property type="entry name" value="GAL4"/>
    <property type="match status" value="1"/>
</dbReference>
<evidence type="ECO:0000256" key="7">
    <source>
        <dbReference type="SAM" id="MobiDB-lite"/>
    </source>
</evidence>
<evidence type="ECO:0000256" key="6">
    <source>
        <dbReference type="ARBA" id="ARBA00023242"/>
    </source>
</evidence>
<evidence type="ECO:0000256" key="1">
    <source>
        <dbReference type="ARBA" id="ARBA00004123"/>
    </source>
</evidence>
<protein>
    <recommendedName>
        <fullName evidence="8">Zn(2)-C6 fungal-type domain-containing protein</fullName>
    </recommendedName>
</protein>
<dbReference type="PANTHER" id="PTHR47338:SF10">
    <property type="entry name" value="TRANSCRIPTION FACTOR DOMAIN-CONTAINING PROTEIN-RELATED"/>
    <property type="match status" value="1"/>
</dbReference>
<feature type="region of interest" description="Disordered" evidence="7">
    <location>
        <begin position="67"/>
        <end position="120"/>
    </location>
</feature>
<dbReference type="GeneID" id="34572621"/>
<name>A0A1F5LVF4_PENAI</name>
<dbReference type="Proteomes" id="UP000177622">
    <property type="component" value="Unassembled WGS sequence"/>
</dbReference>
<dbReference type="Gene3D" id="4.10.240.10">
    <property type="entry name" value="Zn(2)-C6 fungal-type DNA-binding domain"/>
    <property type="match status" value="1"/>
</dbReference>
<comment type="caution">
    <text evidence="9">The sequence shown here is derived from an EMBL/GenBank/DDBJ whole genome shotgun (WGS) entry which is preliminary data.</text>
</comment>
<dbReference type="InterPro" id="IPR007219">
    <property type="entry name" value="XnlR_reg_dom"/>
</dbReference>
<dbReference type="RefSeq" id="XP_022492559.1">
    <property type="nucleotide sequence ID" value="XM_022627887.1"/>
</dbReference>
<feature type="domain" description="Zn(2)-C6 fungal-type" evidence="8">
    <location>
        <begin position="35"/>
        <end position="65"/>
    </location>
</feature>
<dbReference type="GO" id="GO:0003677">
    <property type="term" value="F:DNA binding"/>
    <property type="evidence" value="ECO:0007669"/>
    <property type="project" value="UniProtKB-KW"/>
</dbReference>
<evidence type="ECO:0000256" key="4">
    <source>
        <dbReference type="ARBA" id="ARBA00023125"/>
    </source>
</evidence>
<dbReference type="PANTHER" id="PTHR47338">
    <property type="entry name" value="ZN(II)2CYS6 TRANSCRIPTION FACTOR (EUROFUNG)-RELATED"/>
    <property type="match status" value="1"/>
</dbReference>
<dbReference type="Pfam" id="PF04082">
    <property type="entry name" value="Fungal_trans"/>
    <property type="match status" value="1"/>
</dbReference>
<dbReference type="InterPro" id="IPR036864">
    <property type="entry name" value="Zn2-C6_fun-type_DNA-bd_sf"/>
</dbReference>
<dbReference type="SUPFAM" id="SSF57701">
    <property type="entry name" value="Zn2/Cys6 DNA-binding domain"/>
    <property type="match status" value="1"/>
</dbReference>
<keyword evidence="2" id="KW-0479">Metal-binding</keyword>
<dbReference type="PROSITE" id="PS50048">
    <property type="entry name" value="ZN2_CY6_FUNGAL_2"/>
    <property type="match status" value="1"/>
</dbReference>
<dbReference type="InterPro" id="IPR050815">
    <property type="entry name" value="TF_fung"/>
</dbReference>
<dbReference type="GO" id="GO:0000981">
    <property type="term" value="F:DNA-binding transcription factor activity, RNA polymerase II-specific"/>
    <property type="evidence" value="ECO:0007669"/>
    <property type="project" value="InterPro"/>
</dbReference>
<dbReference type="PRINTS" id="PR00755">
    <property type="entry name" value="AFLATOXINBRP"/>
</dbReference>
<evidence type="ECO:0000313" key="9">
    <source>
        <dbReference type="EMBL" id="OGE57132.1"/>
    </source>
</evidence>
<accession>A0A1F5LVF4</accession>
<proteinExistence type="predicted"/>
<dbReference type="STRING" id="1835702.A0A1F5LVF4"/>
<comment type="subcellular location">
    <subcellularLocation>
        <location evidence="1">Nucleus</location>
    </subcellularLocation>
</comment>
<dbReference type="Pfam" id="PF00172">
    <property type="entry name" value="Zn_clus"/>
    <property type="match status" value="1"/>
</dbReference>
<dbReference type="EMBL" id="LXJU01000002">
    <property type="protein sequence ID" value="OGE57132.1"/>
    <property type="molecule type" value="Genomic_DNA"/>
</dbReference>
<dbReference type="OrthoDB" id="3362851at2759"/>
<reference evidence="9 10" key="1">
    <citation type="journal article" date="2016" name="Sci. Rep.">
        <title>Penicillium arizonense, a new, genome sequenced fungal species, reveals a high chemical diversity in secreted metabolites.</title>
        <authorList>
            <person name="Grijseels S."/>
            <person name="Nielsen J.C."/>
            <person name="Randelovic M."/>
            <person name="Nielsen J."/>
            <person name="Nielsen K.F."/>
            <person name="Workman M."/>
            <person name="Frisvad J.C."/>
        </authorList>
    </citation>
    <scope>NUCLEOTIDE SEQUENCE [LARGE SCALE GENOMIC DNA]</scope>
    <source>
        <strain evidence="9 10">CBS 141311</strain>
    </source>
</reference>
<sequence length="632" mass="71468">MVSTPTFGAASPWSLPEVASPQRVRDGERQASSRVCDNCIRKKIKCDLKRPSCSRCLERGYTCTYSSTRRKPGPARGAFQGSRRGLFPSRSSRRSFGRQLRSTRVNDPSSSPLVSTSTVATSPGACSLEAIDTLQDRRTSTEPFRQTDFQVKEGEEEHLLIKYLDMIHDAIPIFSRQRFLPSVRSSLYSRDLISTLVLITAKLTGFTFSSDDIDIDACIDLMLSSGSLQEDMFGDVPSLDQFRKACLLAFYEFHQFPGRQAWMRISKVIRMAYWTGLDHLENLRPSLPYWCEMSQHELEDWRLVWWCVYRLDSYANLSVGTPYLIDETLVNTALIRDQPLDSLEGSQPGRQGQLYLPSQPDRLWELLSAMASDSQQTSLFNIHIITTTATRQVGRVARLNMPWRQGETNAYLTDLERRLSALRLALSINYLNPMRNAFTNESGSEHHARLVNLFHLSMARLLISLMRCASREEGNEWLLSWQQVLETCRDITSLSEQWNGAFSLSVDPAISFILFTALIFLNLHKRFAALAASAICTHIEHRENVLLLQLEQFAIAWTLPRLLILWITSPKGLALQTAPVQSLMCLLVISKKAERNQKGFAGFFWDDLSPTVTSASATDSFVETANPMAFAG</sequence>
<dbReference type="GO" id="GO:0008270">
    <property type="term" value="F:zinc ion binding"/>
    <property type="evidence" value="ECO:0007669"/>
    <property type="project" value="InterPro"/>
</dbReference>
<dbReference type="InterPro" id="IPR001138">
    <property type="entry name" value="Zn2Cys6_DnaBD"/>
</dbReference>
<keyword evidence="6" id="KW-0539">Nucleus</keyword>
<dbReference type="AlphaFoldDB" id="A0A1F5LVF4"/>
<evidence type="ECO:0000256" key="5">
    <source>
        <dbReference type="ARBA" id="ARBA00023163"/>
    </source>
</evidence>